<dbReference type="PANTHER" id="PTHR10458:SF22">
    <property type="entry name" value="PEPTIDE DEFORMYLASE"/>
    <property type="match status" value="1"/>
</dbReference>
<organism evidence="3 4">
    <name type="scientific">Rhodohalobacter sulfatireducens</name>
    <dbReference type="NCBI Taxonomy" id="2911366"/>
    <lineage>
        <taxon>Bacteria</taxon>
        <taxon>Pseudomonadati</taxon>
        <taxon>Balneolota</taxon>
        <taxon>Balneolia</taxon>
        <taxon>Balneolales</taxon>
        <taxon>Balneolaceae</taxon>
        <taxon>Rhodohalobacter</taxon>
    </lineage>
</organism>
<comment type="caution">
    <text evidence="3">The sequence shown here is derived from an EMBL/GenBank/DDBJ whole genome shotgun (WGS) entry which is preliminary data.</text>
</comment>
<dbReference type="RefSeq" id="WP_237853470.1">
    <property type="nucleotide sequence ID" value="NZ_JAKLWS010000008.1"/>
</dbReference>
<dbReference type="InterPro" id="IPR023635">
    <property type="entry name" value="Peptide_deformylase"/>
</dbReference>
<dbReference type="EC" id="3.5.1.88" evidence="2"/>
<dbReference type="NCBIfam" id="NF001159">
    <property type="entry name" value="PRK00150.1-3"/>
    <property type="match status" value="1"/>
</dbReference>
<accession>A0ABS9KCS5</accession>
<dbReference type="PRINTS" id="PR01576">
    <property type="entry name" value="PDEFORMYLASE"/>
</dbReference>
<dbReference type="GO" id="GO:0042586">
    <property type="term" value="F:peptide deformylase activity"/>
    <property type="evidence" value="ECO:0007669"/>
    <property type="project" value="UniProtKB-EC"/>
</dbReference>
<name>A0ABS9KCS5_9BACT</name>
<evidence type="ECO:0000313" key="3">
    <source>
        <dbReference type="EMBL" id="MCG2588630.1"/>
    </source>
</evidence>
<dbReference type="InterPro" id="IPR036821">
    <property type="entry name" value="Peptide_deformylase_sf"/>
</dbReference>
<dbReference type="Pfam" id="PF01327">
    <property type="entry name" value="Pep_deformylase"/>
    <property type="match status" value="1"/>
</dbReference>
<reference evidence="3" key="2">
    <citation type="submission" date="2024-05" db="EMBL/GenBank/DDBJ databases">
        <title>Rhodohalobacter halophilus gen. nov., sp. nov., a moderately halophilic member of the family Balneolaceae.</title>
        <authorList>
            <person name="Xia J."/>
        </authorList>
    </citation>
    <scope>NUCLEOTIDE SEQUENCE</scope>
    <source>
        <strain evidence="3">WB101</strain>
    </source>
</reference>
<keyword evidence="4" id="KW-1185">Reference proteome</keyword>
<protein>
    <recommendedName>
        <fullName evidence="2">Peptide deformylase</fullName>
        <shortName evidence="2">PDF</shortName>
        <ecNumber evidence="2">3.5.1.88</ecNumber>
    </recommendedName>
    <alternativeName>
        <fullName evidence="2">Polypeptide deformylase</fullName>
    </alternativeName>
</protein>
<keyword evidence="2" id="KW-0648">Protein biosynthesis</keyword>
<keyword evidence="2" id="KW-0479">Metal-binding</keyword>
<proteinExistence type="inferred from homology"/>
<keyword evidence="2" id="KW-0408">Iron</keyword>
<dbReference type="PANTHER" id="PTHR10458">
    <property type="entry name" value="PEPTIDE DEFORMYLASE"/>
    <property type="match status" value="1"/>
</dbReference>
<feature type="active site" evidence="2">
    <location>
        <position position="143"/>
    </location>
</feature>
<feature type="binding site" evidence="2">
    <location>
        <position position="100"/>
    </location>
    <ligand>
        <name>Fe cation</name>
        <dbReference type="ChEBI" id="CHEBI:24875"/>
    </ligand>
</feature>
<gene>
    <name evidence="2 3" type="primary">def</name>
    <name evidence="3" type="ORF">L6773_08645</name>
</gene>
<dbReference type="PIRSF" id="PIRSF004749">
    <property type="entry name" value="Pep_def"/>
    <property type="match status" value="1"/>
</dbReference>
<feature type="binding site" evidence="2">
    <location>
        <position position="146"/>
    </location>
    <ligand>
        <name>Fe cation</name>
        <dbReference type="ChEBI" id="CHEBI:24875"/>
    </ligand>
</feature>
<dbReference type="Proteomes" id="UP001165366">
    <property type="component" value="Unassembled WGS sequence"/>
</dbReference>
<dbReference type="NCBIfam" id="TIGR00079">
    <property type="entry name" value="pept_deformyl"/>
    <property type="match status" value="1"/>
</dbReference>
<reference evidence="3" key="1">
    <citation type="submission" date="2022-01" db="EMBL/GenBank/DDBJ databases">
        <authorList>
            <person name="Wang Y."/>
        </authorList>
    </citation>
    <scope>NUCLEOTIDE SEQUENCE</scope>
    <source>
        <strain evidence="3">WB101</strain>
    </source>
</reference>
<comment type="catalytic activity">
    <reaction evidence="2">
        <text>N-terminal N-formyl-L-methionyl-[peptide] + H2O = N-terminal L-methionyl-[peptide] + formate</text>
        <dbReference type="Rhea" id="RHEA:24420"/>
        <dbReference type="Rhea" id="RHEA-COMP:10639"/>
        <dbReference type="Rhea" id="RHEA-COMP:10640"/>
        <dbReference type="ChEBI" id="CHEBI:15377"/>
        <dbReference type="ChEBI" id="CHEBI:15740"/>
        <dbReference type="ChEBI" id="CHEBI:49298"/>
        <dbReference type="ChEBI" id="CHEBI:64731"/>
        <dbReference type="EC" id="3.5.1.88"/>
    </reaction>
</comment>
<evidence type="ECO:0000256" key="1">
    <source>
        <dbReference type="ARBA" id="ARBA00010759"/>
    </source>
</evidence>
<feature type="binding site" evidence="2">
    <location>
        <position position="142"/>
    </location>
    <ligand>
        <name>Fe cation</name>
        <dbReference type="ChEBI" id="CHEBI:24875"/>
    </ligand>
</feature>
<keyword evidence="2 3" id="KW-0378">Hydrolase</keyword>
<comment type="similarity">
    <text evidence="1 2">Belongs to the polypeptide deformylase family.</text>
</comment>
<evidence type="ECO:0000256" key="2">
    <source>
        <dbReference type="HAMAP-Rule" id="MF_00163"/>
    </source>
</evidence>
<evidence type="ECO:0000313" key="4">
    <source>
        <dbReference type="Proteomes" id="UP001165366"/>
    </source>
</evidence>
<sequence length="186" mass="20967">MSVLPIVTYNDPILKKETEPISENSEELQSLIDDMFETMYKASGVGLAAPQIGKSIQLFVMDADAITEEMEGEPDIGPVTLINPKIVKKSNETVKMEEGCLSIPDVRDDVSRPESITVKFRDRDLNEQTMDATGWIARVIQHEIDHLQGVLFLDYLSAFKRRLHKSTLKKIDKGKLETEYPLADKS</sequence>
<dbReference type="HAMAP" id="MF_00163">
    <property type="entry name" value="Pep_deformylase"/>
    <property type="match status" value="1"/>
</dbReference>
<dbReference type="CDD" id="cd00487">
    <property type="entry name" value="Pep_deformylase"/>
    <property type="match status" value="1"/>
</dbReference>
<dbReference type="SUPFAM" id="SSF56420">
    <property type="entry name" value="Peptide deformylase"/>
    <property type="match status" value="1"/>
</dbReference>
<dbReference type="Gene3D" id="3.90.45.10">
    <property type="entry name" value="Peptide deformylase"/>
    <property type="match status" value="1"/>
</dbReference>
<comment type="cofactor">
    <cofactor evidence="2">
        <name>Fe(2+)</name>
        <dbReference type="ChEBI" id="CHEBI:29033"/>
    </cofactor>
    <text evidence="2">Binds 1 Fe(2+) ion.</text>
</comment>
<comment type="function">
    <text evidence="2">Removes the formyl group from the N-terminal Met of newly synthesized proteins. Requires at least a dipeptide for an efficient rate of reaction. N-terminal L-methionine is a prerequisite for activity but the enzyme has broad specificity at other positions.</text>
</comment>
<dbReference type="EMBL" id="JAKLWS010000008">
    <property type="protein sequence ID" value="MCG2588630.1"/>
    <property type="molecule type" value="Genomic_DNA"/>
</dbReference>